<dbReference type="InterPro" id="IPR004105">
    <property type="entry name" value="CheA-like_dim"/>
</dbReference>
<dbReference type="RefSeq" id="WP_327606475.1">
    <property type="nucleotide sequence ID" value="NZ_JARZFX010000002.1"/>
</dbReference>
<keyword evidence="16" id="KW-1185">Reference proteome</keyword>
<reference evidence="15 16" key="1">
    <citation type="journal article" date="2024" name="Int. J. Syst. Evol. Microbiol.">
        <title>Virgibacillus tibetensis sp. nov., isolated from salt lake on the Tibetan Plateau of China.</title>
        <authorList>
            <person name="Phurbu D."/>
            <person name="Liu Z.-X."/>
            <person name="Wang R."/>
            <person name="Zheng Y.-Y."/>
            <person name="Liu H.-C."/>
            <person name="Zhou Y.-G."/>
            <person name="Yu Y.-J."/>
            <person name="Li A.-H."/>
        </authorList>
    </citation>
    <scope>NUCLEOTIDE SEQUENCE [LARGE SCALE GENOMIC DNA]</scope>
    <source>
        <strain evidence="15 16">C22-A2</strain>
    </source>
</reference>
<dbReference type="PROSITE" id="PS50894">
    <property type="entry name" value="HPT"/>
    <property type="match status" value="1"/>
</dbReference>
<gene>
    <name evidence="15" type="ORF">QGM71_05235</name>
</gene>
<evidence type="ECO:0000256" key="8">
    <source>
        <dbReference type="ARBA" id="ARBA00022777"/>
    </source>
</evidence>
<feature type="domain" description="CheW-like" evidence="13">
    <location>
        <begin position="536"/>
        <end position="667"/>
    </location>
</feature>
<dbReference type="SUPFAM" id="SSF47226">
    <property type="entry name" value="Histidine-containing phosphotransfer domain, HPT domain"/>
    <property type="match status" value="1"/>
</dbReference>
<dbReference type="Pfam" id="PF01584">
    <property type="entry name" value="CheW"/>
    <property type="match status" value="1"/>
</dbReference>
<dbReference type="SMART" id="SM01231">
    <property type="entry name" value="H-kinase_dim"/>
    <property type="match status" value="1"/>
</dbReference>
<proteinExistence type="predicted"/>
<dbReference type="PANTHER" id="PTHR43395:SF1">
    <property type="entry name" value="CHEMOTAXIS PROTEIN CHEA"/>
    <property type="match status" value="1"/>
</dbReference>
<evidence type="ECO:0000259" key="12">
    <source>
        <dbReference type="PROSITE" id="PS50109"/>
    </source>
</evidence>
<dbReference type="PANTHER" id="PTHR43395">
    <property type="entry name" value="SENSOR HISTIDINE KINASE CHEA"/>
    <property type="match status" value="1"/>
</dbReference>
<dbReference type="InterPro" id="IPR004358">
    <property type="entry name" value="Sig_transdc_His_kin-like_C"/>
</dbReference>
<dbReference type="PRINTS" id="PR00344">
    <property type="entry name" value="BCTRLSENSOR"/>
</dbReference>
<dbReference type="SMART" id="SM00260">
    <property type="entry name" value="CheW"/>
    <property type="match status" value="1"/>
</dbReference>
<accession>A0ABU6KCQ6</accession>
<dbReference type="PROSITE" id="PS50851">
    <property type="entry name" value="CHEW"/>
    <property type="match status" value="1"/>
</dbReference>
<dbReference type="InterPro" id="IPR008207">
    <property type="entry name" value="Sig_transdc_His_kin_Hpt_dom"/>
</dbReference>
<evidence type="ECO:0000256" key="9">
    <source>
        <dbReference type="ARBA" id="ARBA00022840"/>
    </source>
</evidence>
<evidence type="ECO:0000256" key="3">
    <source>
        <dbReference type="ARBA" id="ARBA00021495"/>
    </source>
</evidence>
<dbReference type="InterPro" id="IPR005467">
    <property type="entry name" value="His_kinase_dom"/>
</dbReference>
<evidence type="ECO:0000259" key="13">
    <source>
        <dbReference type="PROSITE" id="PS50851"/>
    </source>
</evidence>
<keyword evidence="8" id="KW-0418">Kinase</keyword>
<dbReference type="EMBL" id="JARZFX010000002">
    <property type="protein sequence ID" value="MEC5422903.1"/>
    <property type="molecule type" value="Genomic_DNA"/>
</dbReference>
<evidence type="ECO:0000256" key="10">
    <source>
        <dbReference type="ARBA" id="ARBA00023012"/>
    </source>
</evidence>
<dbReference type="Gene3D" id="2.30.30.40">
    <property type="entry name" value="SH3 Domains"/>
    <property type="match status" value="1"/>
</dbReference>
<keyword evidence="9" id="KW-0067">ATP-binding</keyword>
<dbReference type="InterPro" id="IPR036890">
    <property type="entry name" value="HATPase_C_sf"/>
</dbReference>
<dbReference type="InterPro" id="IPR037006">
    <property type="entry name" value="CheA-like_homodim_sf"/>
</dbReference>
<dbReference type="CDD" id="cd00088">
    <property type="entry name" value="HPT"/>
    <property type="match status" value="1"/>
</dbReference>
<dbReference type="SUPFAM" id="SSF47384">
    <property type="entry name" value="Homodimeric domain of signal transducing histidine kinase"/>
    <property type="match status" value="1"/>
</dbReference>
<dbReference type="InterPro" id="IPR051315">
    <property type="entry name" value="Bact_Chemotaxis_CheA"/>
</dbReference>
<dbReference type="InterPro" id="IPR036061">
    <property type="entry name" value="CheW-like_dom_sf"/>
</dbReference>
<dbReference type="Gene3D" id="1.20.120.160">
    <property type="entry name" value="HPT domain"/>
    <property type="match status" value="1"/>
</dbReference>
<dbReference type="CDD" id="cd16916">
    <property type="entry name" value="HATPase_CheA-like"/>
    <property type="match status" value="1"/>
</dbReference>
<dbReference type="InterPro" id="IPR010808">
    <property type="entry name" value="CheA_P2-bd"/>
</dbReference>
<dbReference type="Gene3D" id="3.30.565.10">
    <property type="entry name" value="Histidine kinase-like ATPase, C-terminal domain"/>
    <property type="match status" value="1"/>
</dbReference>
<dbReference type="Pfam" id="PF07194">
    <property type="entry name" value="P2"/>
    <property type="match status" value="1"/>
</dbReference>
<dbReference type="Gene3D" id="3.30.70.1110">
    <property type="entry name" value="Histidine kinase CheA-like, P2 response regulator-binding domain"/>
    <property type="match status" value="1"/>
</dbReference>
<dbReference type="Gene3D" id="1.10.287.560">
    <property type="entry name" value="Histidine kinase CheA-like, homodimeric domain"/>
    <property type="match status" value="1"/>
</dbReference>
<evidence type="ECO:0000313" key="15">
    <source>
        <dbReference type="EMBL" id="MEC5422903.1"/>
    </source>
</evidence>
<dbReference type="SUPFAM" id="SSF50341">
    <property type="entry name" value="CheW-like"/>
    <property type="match status" value="1"/>
</dbReference>
<evidence type="ECO:0000256" key="7">
    <source>
        <dbReference type="ARBA" id="ARBA00022741"/>
    </source>
</evidence>
<keyword evidence="7" id="KW-0547">Nucleotide-binding</keyword>
<comment type="caution">
    <text evidence="15">The sequence shown here is derived from an EMBL/GenBank/DDBJ whole genome shotgun (WGS) entry which is preliminary data.</text>
</comment>
<feature type="domain" description="HPt" evidence="14">
    <location>
        <begin position="1"/>
        <end position="103"/>
    </location>
</feature>
<dbReference type="EC" id="2.7.13.3" evidence="2"/>
<dbReference type="InterPro" id="IPR002545">
    <property type="entry name" value="CheW-lke_dom"/>
</dbReference>
<evidence type="ECO:0000256" key="5">
    <source>
        <dbReference type="ARBA" id="ARBA00022553"/>
    </source>
</evidence>
<dbReference type="Pfam" id="PF02518">
    <property type="entry name" value="HATPase_c"/>
    <property type="match status" value="1"/>
</dbReference>
<keyword evidence="4" id="KW-0145">Chemotaxis</keyword>
<protein>
    <recommendedName>
        <fullName evidence="3">Chemotaxis protein CheA</fullName>
        <ecNumber evidence="2">2.7.13.3</ecNumber>
    </recommendedName>
</protein>
<dbReference type="InterPro" id="IPR036097">
    <property type="entry name" value="HisK_dim/P_sf"/>
</dbReference>
<name>A0ABU6KCQ6_9BACI</name>
<dbReference type="InterPro" id="IPR035891">
    <property type="entry name" value="CheY-binding_CheA"/>
</dbReference>
<evidence type="ECO:0000256" key="1">
    <source>
        <dbReference type="ARBA" id="ARBA00000085"/>
    </source>
</evidence>
<evidence type="ECO:0000256" key="2">
    <source>
        <dbReference type="ARBA" id="ARBA00012438"/>
    </source>
</evidence>
<organism evidence="15 16">
    <name type="scientific">Virgibacillus tibetensis</name>
    <dbReference type="NCBI Taxonomy" id="3042313"/>
    <lineage>
        <taxon>Bacteria</taxon>
        <taxon>Bacillati</taxon>
        <taxon>Bacillota</taxon>
        <taxon>Bacilli</taxon>
        <taxon>Bacillales</taxon>
        <taxon>Bacillaceae</taxon>
        <taxon>Virgibacillus</taxon>
    </lineage>
</organism>
<dbReference type="Pfam" id="PF02895">
    <property type="entry name" value="H-kinase_dim"/>
    <property type="match status" value="1"/>
</dbReference>
<evidence type="ECO:0000256" key="6">
    <source>
        <dbReference type="ARBA" id="ARBA00022679"/>
    </source>
</evidence>
<dbReference type="SUPFAM" id="SSF55052">
    <property type="entry name" value="CheY-binding domain of CheA"/>
    <property type="match status" value="1"/>
</dbReference>
<sequence length="667" mass="73943">MEMNQYIDVFLDESREHLQAVNDHLLKLEKQPGELAIVNEIFRSAHTLKGMAATMGFEDIASLTHQMENVLDKIRNNELAVSTELIDIVFLAIEYMEEMVNEISEGKDGKKDVSELIHRLEQIEKGSVSTSETVVTPTEKKGVAPIALDEYQLTVISQAEEQGFHSYHLTVELTEDCILKAARAYMVVEALESKGEIIKTFPEVEELEEGIFEGAFSFVVLSKESAQTLEALITNISEVKKVDAASLTSVMNDQTKREPQAVEEAAVSKEETSIESNGVQGKQGSSKTIRVNLERIDDLMNLFEEVVIDRSRLEDIAKRTDNQELVETVEHMSRVSEDMQSLILTMRMVPVEQVFNRFPRMVRGLAKDLDKKIKLEIIGAETELDRTVIDEIGDPLVHLIRNSLDHGIELPAERTQSGKPEEGKLTLRAYHSGNHVFIEIEDDGAGINRDKVEAKAMENGLLNSADAKHLTDEEAFQLILSSGFSTAEVLSDISGRGVGLDVVKNKIESLGGQITIESVKGKGSKFSIQLPLTLSILSTLLVNVRKEIYAVPLSSIIETVLLEEEKIMYAHGQKVMDFRGSIVPLVSLEEVFSVPGRETREEDYHAIVIVKKGEKLTGLIVDSFIGQKEVVLKSLGNYLQDVFAISGATILGDGTVSLIIDPNALIK</sequence>
<evidence type="ECO:0000256" key="4">
    <source>
        <dbReference type="ARBA" id="ARBA00022500"/>
    </source>
</evidence>
<dbReference type="InterPro" id="IPR036641">
    <property type="entry name" value="HPT_dom_sf"/>
</dbReference>
<dbReference type="InterPro" id="IPR003594">
    <property type="entry name" value="HATPase_dom"/>
</dbReference>
<keyword evidence="10" id="KW-0902">Two-component regulatory system</keyword>
<dbReference type="CDD" id="cd00731">
    <property type="entry name" value="CheA_reg"/>
    <property type="match status" value="1"/>
</dbReference>
<evidence type="ECO:0000256" key="11">
    <source>
        <dbReference type="PROSITE-ProRule" id="PRU00110"/>
    </source>
</evidence>
<dbReference type="SMART" id="SM00073">
    <property type="entry name" value="HPT"/>
    <property type="match status" value="1"/>
</dbReference>
<dbReference type="Proteomes" id="UP001335737">
    <property type="component" value="Unassembled WGS sequence"/>
</dbReference>
<dbReference type="SMART" id="SM00387">
    <property type="entry name" value="HATPase_c"/>
    <property type="match status" value="1"/>
</dbReference>
<keyword evidence="6 15" id="KW-0808">Transferase</keyword>
<evidence type="ECO:0000259" key="14">
    <source>
        <dbReference type="PROSITE" id="PS50894"/>
    </source>
</evidence>
<dbReference type="GO" id="GO:0004673">
    <property type="term" value="F:protein histidine kinase activity"/>
    <property type="evidence" value="ECO:0007669"/>
    <property type="project" value="UniProtKB-EC"/>
</dbReference>
<keyword evidence="5 11" id="KW-0597">Phosphoprotein</keyword>
<feature type="domain" description="Histidine kinase" evidence="12">
    <location>
        <begin position="284"/>
        <end position="534"/>
    </location>
</feature>
<feature type="modified residue" description="Phosphohistidine" evidence="11">
    <location>
        <position position="46"/>
    </location>
</feature>
<dbReference type="Pfam" id="PF01627">
    <property type="entry name" value="Hpt"/>
    <property type="match status" value="1"/>
</dbReference>
<evidence type="ECO:0000313" key="16">
    <source>
        <dbReference type="Proteomes" id="UP001335737"/>
    </source>
</evidence>
<comment type="catalytic activity">
    <reaction evidence="1">
        <text>ATP + protein L-histidine = ADP + protein N-phospho-L-histidine.</text>
        <dbReference type="EC" id="2.7.13.3"/>
    </reaction>
</comment>
<dbReference type="PROSITE" id="PS50109">
    <property type="entry name" value="HIS_KIN"/>
    <property type="match status" value="1"/>
</dbReference>
<dbReference type="InterPro" id="IPR037052">
    <property type="entry name" value="CheA-like_P2_sf"/>
</dbReference>
<dbReference type="SUPFAM" id="SSF55874">
    <property type="entry name" value="ATPase domain of HSP90 chaperone/DNA topoisomerase II/histidine kinase"/>
    <property type="match status" value="1"/>
</dbReference>